<dbReference type="InterPro" id="IPR029149">
    <property type="entry name" value="Creatin/AminoP/Spt16_N"/>
</dbReference>
<dbReference type="Gene3D" id="3.90.230.10">
    <property type="entry name" value="Creatinase/methionine aminopeptidase superfamily"/>
    <property type="match status" value="1"/>
</dbReference>
<sequence>MIYNLGKLSSVLDSQDIDMLLVSTRENINYFTGIRPVVKELNPYYGECYLVICRRHPDIVHIVHSCGECDQITESKAPIGLVYTYGTFYRELPNASVLRGDEVAIHTWTSNSARHLNAQQALFSLLQELGVTPSTRIGCDEDGIAHATLASMQQQFGRDTIILASALIRQIRRVKTPYEVEMLTLAARCNEAAIKRVTQALHVGISEAQIGKIFESAVVDLGGRPELTMIKIGREAVGGQRQQRADITLQRGDLLWFDSNTRYQGFWADLARVYAYGDVTDATALRYAALREGMLHAARLIRPGMSGKDIFNMTMECVRSNGFPEYRRHHVGHGIGHEAYERPILAPGEDAQVEQGMVISVETPYYEFGLGALHLEDPLLIGAERNTFLTMDPCPELGIIATSSFR</sequence>
<dbReference type="RefSeq" id="WP_178123355.1">
    <property type="nucleotide sequence ID" value="NZ_JBHSTH010000017.1"/>
</dbReference>
<feature type="domain" description="Creatinase N-terminal" evidence="2">
    <location>
        <begin position="7"/>
        <end position="174"/>
    </location>
</feature>
<dbReference type="CDD" id="cd01066">
    <property type="entry name" value="APP_MetAP"/>
    <property type="match status" value="1"/>
</dbReference>
<dbReference type="Gene3D" id="3.40.350.10">
    <property type="entry name" value="Creatinase/prolidase N-terminal domain"/>
    <property type="match status" value="1"/>
</dbReference>
<keyword evidence="4" id="KW-1185">Reference proteome</keyword>
<name>A0A6I3W6M4_9PSED</name>
<evidence type="ECO:0000313" key="3">
    <source>
        <dbReference type="EMBL" id="MUF05787.1"/>
    </source>
</evidence>
<dbReference type="PANTHER" id="PTHR46112">
    <property type="entry name" value="AMINOPEPTIDASE"/>
    <property type="match status" value="1"/>
</dbReference>
<evidence type="ECO:0000259" key="1">
    <source>
        <dbReference type="Pfam" id="PF00557"/>
    </source>
</evidence>
<dbReference type="SUPFAM" id="SSF55920">
    <property type="entry name" value="Creatinase/aminopeptidase"/>
    <property type="match status" value="1"/>
</dbReference>
<evidence type="ECO:0000313" key="4">
    <source>
        <dbReference type="Proteomes" id="UP000438196"/>
    </source>
</evidence>
<gene>
    <name evidence="3" type="ORF">GNF76_15645</name>
</gene>
<accession>A0A6I3W6M4</accession>
<dbReference type="EMBL" id="WNNK01000012">
    <property type="protein sequence ID" value="MUF05787.1"/>
    <property type="molecule type" value="Genomic_DNA"/>
</dbReference>
<dbReference type="Pfam" id="PF01321">
    <property type="entry name" value="Creatinase_N"/>
    <property type="match status" value="1"/>
</dbReference>
<proteinExistence type="predicted"/>
<organism evidence="3 4">
    <name type="scientific">Pseudomonas spelaei</name>
    <dbReference type="NCBI Taxonomy" id="1055469"/>
    <lineage>
        <taxon>Bacteria</taxon>
        <taxon>Pseudomonadati</taxon>
        <taxon>Pseudomonadota</taxon>
        <taxon>Gammaproteobacteria</taxon>
        <taxon>Pseudomonadales</taxon>
        <taxon>Pseudomonadaceae</taxon>
        <taxon>Pseudomonas</taxon>
    </lineage>
</organism>
<protein>
    <submittedName>
        <fullName evidence="3">M24 family metallopeptidase</fullName>
    </submittedName>
</protein>
<dbReference type="AlphaFoldDB" id="A0A6I3W6M4"/>
<dbReference type="SUPFAM" id="SSF53092">
    <property type="entry name" value="Creatinase/prolidase N-terminal domain"/>
    <property type="match status" value="1"/>
</dbReference>
<dbReference type="Pfam" id="PF00557">
    <property type="entry name" value="Peptidase_M24"/>
    <property type="match status" value="1"/>
</dbReference>
<dbReference type="PANTHER" id="PTHR46112:SF2">
    <property type="entry name" value="XAA-PRO AMINOPEPTIDASE P-RELATED"/>
    <property type="match status" value="1"/>
</dbReference>
<feature type="domain" description="Peptidase M24" evidence="1">
    <location>
        <begin position="183"/>
        <end position="381"/>
    </location>
</feature>
<dbReference type="Proteomes" id="UP000438196">
    <property type="component" value="Unassembled WGS sequence"/>
</dbReference>
<evidence type="ECO:0000259" key="2">
    <source>
        <dbReference type="Pfam" id="PF01321"/>
    </source>
</evidence>
<dbReference type="InterPro" id="IPR050659">
    <property type="entry name" value="Peptidase_M24B"/>
</dbReference>
<comment type="caution">
    <text evidence="3">The sequence shown here is derived from an EMBL/GenBank/DDBJ whole genome shotgun (WGS) entry which is preliminary data.</text>
</comment>
<dbReference type="InterPro" id="IPR000587">
    <property type="entry name" value="Creatinase_N"/>
</dbReference>
<dbReference type="InterPro" id="IPR036005">
    <property type="entry name" value="Creatinase/aminopeptidase-like"/>
</dbReference>
<dbReference type="InterPro" id="IPR000994">
    <property type="entry name" value="Pept_M24"/>
</dbReference>
<reference evidence="3 4" key="1">
    <citation type="submission" date="2019-11" db="EMBL/GenBank/DDBJ databases">
        <title>Pseudomonas karstica sp. nov. and Pseudomonas spelaei sp. nov. from karst caves.</title>
        <authorList>
            <person name="Zeman M."/>
        </authorList>
    </citation>
    <scope>NUCLEOTIDE SEQUENCE [LARGE SCALE GENOMIC DNA]</scope>
    <source>
        <strain evidence="3 4">CCM 7893</strain>
    </source>
</reference>